<evidence type="ECO:0000256" key="2">
    <source>
        <dbReference type="ARBA" id="ARBA00022643"/>
    </source>
</evidence>
<dbReference type="AlphaFoldDB" id="A0A7X8YER7"/>
<dbReference type="InterPro" id="IPR051260">
    <property type="entry name" value="Diverse_substr_monoxygenases"/>
</dbReference>
<dbReference type="EMBL" id="JABAHY010000014">
    <property type="protein sequence ID" value="NLS10780.1"/>
    <property type="molecule type" value="Genomic_DNA"/>
</dbReference>
<dbReference type="PIRSF" id="PIRSF000337">
    <property type="entry name" value="NTA_MOA"/>
    <property type="match status" value="1"/>
</dbReference>
<dbReference type="GO" id="GO:0016705">
    <property type="term" value="F:oxidoreductase activity, acting on paired donors, with incorporation or reduction of molecular oxygen"/>
    <property type="evidence" value="ECO:0007669"/>
    <property type="project" value="InterPro"/>
</dbReference>
<dbReference type="InterPro" id="IPR011251">
    <property type="entry name" value="Luciferase-like_dom"/>
</dbReference>
<evidence type="ECO:0000313" key="8">
    <source>
        <dbReference type="EMBL" id="NLS10780.1"/>
    </source>
</evidence>
<dbReference type="GO" id="GO:0004497">
    <property type="term" value="F:monooxygenase activity"/>
    <property type="evidence" value="ECO:0007669"/>
    <property type="project" value="UniProtKB-KW"/>
</dbReference>
<evidence type="ECO:0000259" key="7">
    <source>
        <dbReference type="Pfam" id="PF00296"/>
    </source>
</evidence>
<feature type="binding site" evidence="6">
    <location>
        <position position="220"/>
    </location>
    <ligand>
        <name>FMN</name>
        <dbReference type="ChEBI" id="CHEBI:58210"/>
    </ligand>
</feature>
<reference evidence="8 9" key="1">
    <citation type="submission" date="2020-04" db="EMBL/GenBank/DDBJ databases">
        <title>Nesterenkonia sp. nov., isolated from marine sediment.</title>
        <authorList>
            <person name="Zhang G."/>
        </authorList>
    </citation>
    <scope>NUCLEOTIDE SEQUENCE [LARGE SCALE GENOMIC DNA]</scope>
    <source>
        <strain evidence="8 9">MY13</strain>
    </source>
</reference>
<protein>
    <submittedName>
        <fullName evidence="8">LLM class flavin-dependent oxidoreductase</fullName>
    </submittedName>
</protein>
<dbReference type="RefSeq" id="WP_168888266.1">
    <property type="nucleotide sequence ID" value="NZ_JABAHY010000014.1"/>
</dbReference>
<keyword evidence="4" id="KW-0503">Monooxygenase</keyword>
<comment type="similarity">
    <text evidence="5">Belongs to the NtaA/SnaA/DszA monooxygenase family.</text>
</comment>
<feature type="binding site" evidence="6">
    <location>
        <position position="95"/>
    </location>
    <ligand>
        <name>FMN</name>
        <dbReference type="ChEBI" id="CHEBI:58210"/>
    </ligand>
</feature>
<feature type="binding site" evidence="6">
    <location>
        <position position="64"/>
    </location>
    <ligand>
        <name>FMN</name>
        <dbReference type="ChEBI" id="CHEBI:58210"/>
    </ligand>
</feature>
<dbReference type="PANTHER" id="PTHR30011">
    <property type="entry name" value="ALKANESULFONATE MONOOXYGENASE-RELATED"/>
    <property type="match status" value="1"/>
</dbReference>
<dbReference type="InterPro" id="IPR036661">
    <property type="entry name" value="Luciferase-like_sf"/>
</dbReference>
<dbReference type="Proteomes" id="UP000523139">
    <property type="component" value="Unassembled WGS sequence"/>
</dbReference>
<keyword evidence="3" id="KW-0560">Oxidoreductase</keyword>
<keyword evidence="2 6" id="KW-0288">FMN</keyword>
<dbReference type="SUPFAM" id="SSF51679">
    <property type="entry name" value="Bacterial luciferase-like"/>
    <property type="match status" value="1"/>
</dbReference>
<comment type="caution">
    <text evidence="8">The sequence shown here is derived from an EMBL/GenBank/DDBJ whole genome shotgun (WGS) entry which is preliminary data.</text>
</comment>
<keyword evidence="9" id="KW-1185">Reference proteome</keyword>
<evidence type="ECO:0000256" key="6">
    <source>
        <dbReference type="PIRSR" id="PIRSR000337-1"/>
    </source>
</evidence>
<organism evidence="8 9">
    <name type="scientific">Nesterenkonia sedimenti</name>
    <dbReference type="NCBI Taxonomy" id="1463632"/>
    <lineage>
        <taxon>Bacteria</taxon>
        <taxon>Bacillati</taxon>
        <taxon>Actinomycetota</taxon>
        <taxon>Actinomycetes</taxon>
        <taxon>Micrococcales</taxon>
        <taxon>Micrococcaceae</taxon>
        <taxon>Nesterenkonia</taxon>
    </lineage>
</organism>
<evidence type="ECO:0000256" key="1">
    <source>
        <dbReference type="ARBA" id="ARBA00022630"/>
    </source>
</evidence>
<gene>
    <name evidence="8" type="ORF">HGQ17_12410</name>
</gene>
<accession>A0A7X8YER7</accession>
<feature type="binding site" evidence="6">
    <location>
        <position position="150"/>
    </location>
    <ligand>
        <name>FMN</name>
        <dbReference type="ChEBI" id="CHEBI:58210"/>
    </ligand>
</feature>
<dbReference type="Pfam" id="PF00296">
    <property type="entry name" value="Bac_luciferase"/>
    <property type="match status" value="1"/>
</dbReference>
<dbReference type="InterPro" id="IPR016215">
    <property type="entry name" value="NTA_MOA"/>
</dbReference>
<evidence type="ECO:0000256" key="3">
    <source>
        <dbReference type="ARBA" id="ARBA00023002"/>
    </source>
</evidence>
<dbReference type="PANTHER" id="PTHR30011:SF16">
    <property type="entry name" value="C2H2 FINGER DOMAIN TRANSCRIPTION FACTOR (EUROFUNG)-RELATED"/>
    <property type="match status" value="1"/>
</dbReference>
<feature type="domain" description="Luciferase-like" evidence="7">
    <location>
        <begin position="38"/>
        <end position="319"/>
    </location>
</feature>
<evidence type="ECO:0000256" key="4">
    <source>
        <dbReference type="ARBA" id="ARBA00023033"/>
    </source>
</evidence>
<sequence>MNSTHQPGSASADFHLAIGLRDTGWHPGSWFRIPAAQEVFTPQYWGSLAQTAEASGADLVTFDDSLGLQRQGQLDASLVAAWVGARTSRIGLVPTLTTTHTEPFHLSKNIATLDYISSGRAGWLAEVSATAEESALFGRGRDDLDAESLYAEASDVVDVARRLWDSWEDDAEIRDSATGRFVDREKLHYIDYEGERFTVKGPSITPRPPQGQPVVALQGSGSAQLKAAAQQADLLFLSAASLEETTGLLEKVRAVESETGRSGAPLLVFVDLQVLIEPTAEAAQARLAELNEAAGEDNAAGQQQVIGTSAEVAERIQQIAAAGFSGVRLLPAEHHTDLPRIAEELSPQLTEAGVVVGSEQPLRFRLGLEAAPNRYADGENQPALAGGAA</sequence>
<proteinExistence type="inferred from homology"/>
<keyword evidence="1 6" id="KW-0285">Flavoprotein</keyword>
<dbReference type="Gene3D" id="3.20.20.30">
    <property type="entry name" value="Luciferase-like domain"/>
    <property type="match status" value="1"/>
</dbReference>
<evidence type="ECO:0000313" key="9">
    <source>
        <dbReference type="Proteomes" id="UP000523139"/>
    </source>
</evidence>
<name>A0A7X8YER7_9MICC</name>
<evidence type="ECO:0000256" key="5">
    <source>
        <dbReference type="ARBA" id="ARBA00033748"/>
    </source>
</evidence>